<evidence type="ECO:0000313" key="2">
    <source>
        <dbReference type="Proteomes" id="UP000320707"/>
    </source>
</evidence>
<proteinExistence type="predicted"/>
<gene>
    <name evidence="1" type="ORF">Focb16_v005988</name>
</gene>
<dbReference type="AlphaFoldDB" id="A0A559LIN9"/>
<name>A0A559LIN9_FUSOC</name>
<comment type="caution">
    <text evidence="1">The sequence shown here is derived from an EMBL/GenBank/DDBJ whole genome shotgun (WGS) entry which is preliminary data.</text>
</comment>
<protein>
    <submittedName>
        <fullName evidence="1">Uncharacterized protein</fullName>
    </submittedName>
</protein>
<evidence type="ECO:0000313" key="1">
    <source>
        <dbReference type="EMBL" id="TVY74144.1"/>
    </source>
</evidence>
<reference evidence="1 2" key="1">
    <citation type="journal article" date="2019" name="Microbiol. Resour. Announc.">
        <title>High-quality draft genome sequence of Fusarium oxysporum f. sp. cubense strain 160527, a causal agent of Panama disease.</title>
        <authorList>
            <person name="Asai S."/>
            <person name="Ayukawa Y."/>
            <person name="Gan P."/>
            <person name="Masuda S."/>
            <person name="Komatsu K."/>
            <person name="Shirasu K."/>
            <person name="Arie T."/>
        </authorList>
    </citation>
    <scope>NUCLEOTIDE SEQUENCE [LARGE SCALE GENOMIC DNA]</scope>
    <source>
        <strain evidence="1 2">160527</strain>
    </source>
</reference>
<sequence>MVSLEISKTLGYLIAHKQFTTDEHISRTTTDSTQMKALRDQFQDPTVEEFNRWNEEYKKKTGFDFGYKQADTVLIRWKEEDRA</sequence>
<organism evidence="1 2">
    <name type="scientific">Fusarium oxysporum f. sp. cubense</name>
    <dbReference type="NCBI Taxonomy" id="61366"/>
    <lineage>
        <taxon>Eukaryota</taxon>
        <taxon>Fungi</taxon>
        <taxon>Dikarya</taxon>
        <taxon>Ascomycota</taxon>
        <taxon>Pezizomycotina</taxon>
        <taxon>Sordariomycetes</taxon>
        <taxon>Hypocreomycetidae</taxon>
        <taxon>Hypocreales</taxon>
        <taxon>Nectriaceae</taxon>
        <taxon>Fusarium</taxon>
        <taxon>Fusarium oxysporum species complex</taxon>
    </lineage>
</organism>
<accession>A0A559LIN9</accession>
<dbReference type="Proteomes" id="UP000320707">
    <property type="component" value="Unassembled WGS sequence"/>
</dbReference>
<dbReference type="EMBL" id="SRMI01000003">
    <property type="protein sequence ID" value="TVY74144.1"/>
    <property type="molecule type" value="Genomic_DNA"/>
</dbReference>